<reference evidence="11" key="1">
    <citation type="submission" date="2018-12" db="EMBL/GenBank/DDBJ databases">
        <title>Tengunoibacter tsumagoiensis gen. nov., sp. nov., Dictyobacter kobayashii sp. nov., D. alpinus sp. nov., and D. joshuensis sp. nov. and description of Dictyobacteraceae fam. nov. within the order Ktedonobacterales isolated from Tengu-no-mugimeshi.</title>
        <authorList>
            <person name="Wang C.M."/>
            <person name="Zheng Y."/>
            <person name="Sakai Y."/>
            <person name="Toyoda A."/>
            <person name="Minakuchi Y."/>
            <person name="Abe K."/>
            <person name="Yokota A."/>
            <person name="Yabe S."/>
        </authorList>
    </citation>
    <scope>NUCLEOTIDE SEQUENCE [LARGE SCALE GENOMIC DNA]</scope>
    <source>
        <strain evidence="11">S-27</strain>
    </source>
</reference>
<evidence type="ECO:0000256" key="2">
    <source>
        <dbReference type="ARBA" id="ARBA00011044"/>
    </source>
</evidence>
<evidence type="ECO:0000313" key="10">
    <source>
        <dbReference type="EMBL" id="GCE06012.1"/>
    </source>
</evidence>
<dbReference type="Pfam" id="PF01385">
    <property type="entry name" value="OrfB_IS605"/>
    <property type="match status" value="1"/>
</dbReference>
<feature type="domain" description="Cas12f1-like TNB" evidence="9">
    <location>
        <begin position="328"/>
        <end position="397"/>
    </location>
</feature>
<proteinExistence type="inferred from homology"/>
<comment type="similarity">
    <text evidence="2">In the N-terminal section; belongs to the transposase 2 family.</text>
</comment>
<evidence type="ECO:0000256" key="5">
    <source>
        <dbReference type="ARBA" id="ARBA00023172"/>
    </source>
</evidence>
<dbReference type="Pfam" id="PF07282">
    <property type="entry name" value="Cas12f1-like_TNB"/>
    <property type="match status" value="1"/>
</dbReference>
<dbReference type="RefSeq" id="WP_126596999.1">
    <property type="nucleotide sequence ID" value="NZ_BIFQ01000001.1"/>
</dbReference>
<protein>
    <submittedName>
        <fullName evidence="10">Transposase</fullName>
    </submittedName>
</protein>
<evidence type="ECO:0000259" key="9">
    <source>
        <dbReference type="Pfam" id="PF07282"/>
    </source>
</evidence>
<feature type="domain" description="Probable transposase IS891/IS1136/IS1341" evidence="8">
    <location>
        <begin position="190"/>
        <end position="281"/>
    </location>
</feature>
<dbReference type="PANTHER" id="PTHR30405:SF11">
    <property type="entry name" value="RNA-GUIDED DNA ENDONUCLEASE RV2885C-RELATED"/>
    <property type="match status" value="1"/>
</dbReference>
<dbReference type="InterPro" id="IPR051399">
    <property type="entry name" value="RNA-guided_DNA_endo/Transpos"/>
</dbReference>
<keyword evidence="11" id="KW-1185">Reference proteome</keyword>
<keyword evidence="3" id="KW-0815">Transposition</keyword>
<keyword evidence="4" id="KW-0238">DNA-binding</keyword>
<dbReference type="GO" id="GO:0003677">
    <property type="term" value="F:DNA binding"/>
    <property type="evidence" value="ECO:0007669"/>
    <property type="project" value="UniProtKB-KW"/>
</dbReference>
<evidence type="ECO:0000256" key="6">
    <source>
        <dbReference type="SAM" id="Coils"/>
    </source>
</evidence>
<comment type="caution">
    <text evidence="10">The sequence shown here is derived from an EMBL/GenBank/DDBJ whole genome shotgun (WGS) entry which is preliminary data.</text>
</comment>
<sequence>MKQIITAKLKLTTTPEQFAALRQTQLVYRDALNAVSLYAFEHGKTSSVTTLHKGMYTELRTRYHLPSQLACSVERQVAATYKGLWTKCKKNSAHRLAKITKKRFKGLDQPPHYSSPTVQYTYERDYTFQCDSRVSLGTLNGRISLPYQGYDKHLALIREGATIGDAKLWYDRQKKQLYLLVSLTIGLPDPTPAQLARVVGVDVGIRYLAVTSTSTGKASFHPGKRTRHQANHYARLRKRLQQKGTRGAKRRLRRIEQRERRLKQQANHCIAQQIIMQHPHALIGLENLTDIRERTKRKKRKRKKSGKGTEPVSPQARKANRVYSQWSFAEVHNLISYKAALAGSLTIKVDADYTSKACPMCGHTADENRPRKGLRFVCQNKRCGYTLHADLIGARNITLRTLLIRQDWIRTGCLSTIPDAADKEAKAARLQRYAELRWSSVVTTSLRSQTGDR</sequence>
<feature type="coiled-coil region" evidence="6">
    <location>
        <begin position="245"/>
        <end position="272"/>
    </location>
</feature>
<keyword evidence="6" id="KW-0175">Coiled coil</keyword>
<feature type="compositionally biased region" description="Basic residues" evidence="7">
    <location>
        <begin position="294"/>
        <end position="306"/>
    </location>
</feature>
<evidence type="ECO:0000256" key="4">
    <source>
        <dbReference type="ARBA" id="ARBA00023125"/>
    </source>
</evidence>
<feature type="region of interest" description="Disordered" evidence="7">
    <location>
        <begin position="292"/>
        <end position="317"/>
    </location>
</feature>
<dbReference type="InterPro" id="IPR010095">
    <property type="entry name" value="Cas12f1-like_TNB"/>
</dbReference>
<evidence type="ECO:0000256" key="7">
    <source>
        <dbReference type="SAM" id="MobiDB-lite"/>
    </source>
</evidence>
<dbReference type="Proteomes" id="UP000287224">
    <property type="component" value="Unassembled WGS sequence"/>
</dbReference>
<accession>A0A401ZGN2</accession>
<dbReference type="AlphaFoldDB" id="A0A401ZGN2"/>
<evidence type="ECO:0000313" key="11">
    <source>
        <dbReference type="Proteomes" id="UP000287224"/>
    </source>
</evidence>
<evidence type="ECO:0000259" key="8">
    <source>
        <dbReference type="Pfam" id="PF01385"/>
    </source>
</evidence>
<evidence type="ECO:0000256" key="1">
    <source>
        <dbReference type="ARBA" id="ARBA00008761"/>
    </source>
</evidence>
<name>A0A401ZGN2_9CHLR</name>
<comment type="similarity">
    <text evidence="1">In the C-terminal section; belongs to the transposase 35 family.</text>
</comment>
<keyword evidence="5" id="KW-0233">DNA recombination</keyword>
<dbReference type="OrthoDB" id="143171at2"/>
<dbReference type="NCBIfam" id="NF040570">
    <property type="entry name" value="guided_TnpB"/>
    <property type="match status" value="1"/>
</dbReference>
<dbReference type="GO" id="GO:0006310">
    <property type="term" value="P:DNA recombination"/>
    <property type="evidence" value="ECO:0007669"/>
    <property type="project" value="UniProtKB-KW"/>
</dbReference>
<dbReference type="EMBL" id="BIFQ01000001">
    <property type="protein sequence ID" value="GCE06012.1"/>
    <property type="molecule type" value="Genomic_DNA"/>
</dbReference>
<dbReference type="GO" id="GO:0032196">
    <property type="term" value="P:transposition"/>
    <property type="evidence" value="ECO:0007669"/>
    <property type="project" value="UniProtKB-KW"/>
</dbReference>
<gene>
    <name evidence="10" type="ORF">KDAU_33410</name>
</gene>
<dbReference type="PANTHER" id="PTHR30405">
    <property type="entry name" value="TRANSPOSASE"/>
    <property type="match status" value="1"/>
</dbReference>
<organism evidence="10 11">
    <name type="scientific">Dictyobacter aurantiacus</name>
    <dbReference type="NCBI Taxonomy" id="1936993"/>
    <lineage>
        <taxon>Bacteria</taxon>
        <taxon>Bacillati</taxon>
        <taxon>Chloroflexota</taxon>
        <taxon>Ktedonobacteria</taxon>
        <taxon>Ktedonobacterales</taxon>
        <taxon>Dictyobacteraceae</taxon>
        <taxon>Dictyobacter</taxon>
    </lineage>
</organism>
<dbReference type="InterPro" id="IPR001959">
    <property type="entry name" value="Transposase"/>
</dbReference>
<evidence type="ECO:0000256" key="3">
    <source>
        <dbReference type="ARBA" id="ARBA00022578"/>
    </source>
</evidence>